<dbReference type="NCBIfam" id="TIGR01444">
    <property type="entry name" value="fkbM_fam"/>
    <property type="match status" value="1"/>
</dbReference>
<organism evidence="3 4">
    <name type="scientific">Effrenium voratum</name>
    <dbReference type="NCBI Taxonomy" id="2562239"/>
    <lineage>
        <taxon>Eukaryota</taxon>
        <taxon>Sar</taxon>
        <taxon>Alveolata</taxon>
        <taxon>Dinophyceae</taxon>
        <taxon>Suessiales</taxon>
        <taxon>Symbiodiniaceae</taxon>
        <taxon>Effrenium</taxon>
    </lineage>
</organism>
<evidence type="ECO:0000313" key="4">
    <source>
        <dbReference type="Proteomes" id="UP001178507"/>
    </source>
</evidence>
<accession>A0AA36N3A2</accession>
<dbReference type="Gene3D" id="3.40.50.150">
    <property type="entry name" value="Vaccinia Virus protein VP39"/>
    <property type="match status" value="1"/>
</dbReference>
<evidence type="ECO:0000256" key="1">
    <source>
        <dbReference type="SAM" id="SignalP"/>
    </source>
</evidence>
<feature type="signal peptide" evidence="1">
    <location>
        <begin position="1"/>
        <end position="18"/>
    </location>
</feature>
<dbReference type="Pfam" id="PF05050">
    <property type="entry name" value="Methyltransf_21"/>
    <property type="match status" value="1"/>
</dbReference>
<keyword evidence="1" id="KW-0732">Signal</keyword>
<feature type="domain" description="Methyltransferase FkbM" evidence="2">
    <location>
        <begin position="395"/>
        <end position="586"/>
    </location>
</feature>
<sequence length="735" mass="80324">MAWTWVWACLCLACLCEARLRPLWQKSLHAEVWEWARASEAHWLACTGSPKLALHRLRVTLLVAHDRGLSFAAGTFSGVETASVEITDKDLEHCPMARLFLEGLETLYSARQSKVALAGLSVLLKGPLQRVAVSLSDLTHMRSHRQLPTPFQLLALLDCNWPIFELLRYLGGRRTDEPTNPGTAQERDLAELKAISRRVTSTAGFEAITPEARARAVRLWRAWAPDAEPWVSPWPPLGAAFAALLAAWEAAEEEETAGGVGFQAQLLLGELERILWDAAFLAPKSIGGGNGEHAPDLGILAGLLASTTSPWRLLEGLSALQLRFFHRTTCSKNFGAGTLAVRMQTWHSCRYCAKSSGQGWERSVFQHGSFWDVDTLMHIMRTMAKPHGGKCLFIDVGANVGLYSVRAAAEGFSVIAVEPDPRNLRRLVASARLNGVRTLSRLSTLQAAAWAKQRRGTQRLLQSPDESMLTMTLPSNRPAADAHLAASSAVAAAGGGQVRNSSSVLSISLDVLLRMDGPSEFDLKEHSCAFLKVDAEGDDPEVLKGAAGLLSNPKLIGAMVEEHRELLQLKGHKADAVARQLAAYDFRWTHLMDPDPAIRNILVLRPQAAAVVEASGGFQLAQFPQSLRRACGKVPRGLETNWPQGFGHDTCERHELVAALRLPQTAAQMASELGFAPLRGEKAADVTQVAMEELLKEEEKLSAMLEPRRNLNFGVPGIPRPLRKINRALEKLVGG</sequence>
<gene>
    <name evidence="3" type="ORF">EVOR1521_LOCUS17833</name>
</gene>
<reference evidence="3" key="1">
    <citation type="submission" date="2023-08" db="EMBL/GenBank/DDBJ databases">
        <authorList>
            <person name="Chen Y."/>
            <person name="Shah S."/>
            <person name="Dougan E. K."/>
            <person name="Thang M."/>
            <person name="Chan C."/>
        </authorList>
    </citation>
    <scope>NUCLEOTIDE SEQUENCE</scope>
</reference>
<dbReference type="EMBL" id="CAUJNA010002424">
    <property type="protein sequence ID" value="CAJ1392832.1"/>
    <property type="molecule type" value="Genomic_DNA"/>
</dbReference>
<dbReference type="PANTHER" id="PTHR34203:SF13">
    <property type="entry name" value="EXPRESSED PROTEIN"/>
    <property type="match status" value="1"/>
</dbReference>
<feature type="chain" id="PRO_5041333030" description="Methyltransferase FkbM domain-containing protein" evidence="1">
    <location>
        <begin position="19"/>
        <end position="735"/>
    </location>
</feature>
<dbReference type="Proteomes" id="UP001178507">
    <property type="component" value="Unassembled WGS sequence"/>
</dbReference>
<dbReference type="InterPro" id="IPR006342">
    <property type="entry name" value="FkbM_mtfrase"/>
</dbReference>
<dbReference type="InterPro" id="IPR052514">
    <property type="entry name" value="SAM-dependent_MTase"/>
</dbReference>
<dbReference type="PANTHER" id="PTHR34203">
    <property type="entry name" value="METHYLTRANSFERASE, FKBM FAMILY PROTEIN"/>
    <property type="match status" value="1"/>
</dbReference>
<comment type="caution">
    <text evidence="3">The sequence shown here is derived from an EMBL/GenBank/DDBJ whole genome shotgun (WGS) entry which is preliminary data.</text>
</comment>
<evidence type="ECO:0000259" key="2">
    <source>
        <dbReference type="Pfam" id="PF05050"/>
    </source>
</evidence>
<dbReference type="SUPFAM" id="SSF53335">
    <property type="entry name" value="S-adenosyl-L-methionine-dependent methyltransferases"/>
    <property type="match status" value="1"/>
</dbReference>
<evidence type="ECO:0000313" key="3">
    <source>
        <dbReference type="EMBL" id="CAJ1392832.1"/>
    </source>
</evidence>
<proteinExistence type="predicted"/>
<keyword evidence="4" id="KW-1185">Reference proteome</keyword>
<dbReference type="AlphaFoldDB" id="A0AA36N3A2"/>
<protein>
    <recommendedName>
        <fullName evidence="2">Methyltransferase FkbM domain-containing protein</fullName>
    </recommendedName>
</protein>
<name>A0AA36N3A2_9DINO</name>
<dbReference type="InterPro" id="IPR029063">
    <property type="entry name" value="SAM-dependent_MTases_sf"/>
</dbReference>